<dbReference type="GO" id="GO:0051782">
    <property type="term" value="P:negative regulation of cell division"/>
    <property type="evidence" value="ECO:0007669"/>
    <property type="project" value="TreeGrafter"/>
</dbReference>
<dbReference type="InterPro" id="IPR011006">
    <property type="entry name" value="CheY-like_superfamily"/>
</dbReference>
<dbReference type="OrthoDB" id="9783172at2"/>
<dbReference type="STRING" id="439228.SAMN06295920_101281"/>
<dbReference type="GO" id="GO:0005524">
    <property type="term" value="F:ATP binding"/>
    <property type="evidence" value="ECO:0007669"/>
    <property type="project" value="UniProtKB-KW"/>
</dbReference>
<keyword evidence="1" id="KW-0547">Nucleotide-binding</keyword>
<dbReference type="PANTHER" id="PTHR43384">
    <property type="entry name" value="SEPTUM SITE-DETERMINING PROTEIN MIND HOMOLOG, CHLOROPLASTIC-RELATED"/>
    <property type="match status" value="1"/>
</dbReference>
<dbReference type="SUPFAM" id="SSF52540">
    <property type="entry name" value="P-loop containing nucleoside triphosphate hydrolases"/>
    <property type="match status" value="1"/>
</dbReference>
<dbReference type="GO" id="GO:0016887">
    <property type="term" value="F:ATP hydrolysis activity"/>
    <property type="evidence" value="ECO:0007669"/>
    <property type="project" value="TreeGrafter"/>
</dbReference>
<dbReference type="EMBL" id="FUYM01000001">
    <property type="protein sequence ID" value="SKB26712.1"/>
    <property type="molecule type" value="Genomic_DNA"/>
</dbReference>
<evidence type="ECO:0000313" key="3">
    <source>
        <dbReference type="EMBL" id="SKB26712.1"/>
    </source>
</evidence>
<dbReference type="Gene3D" id="3.40.50.300">
    <property type="entry name" value="P-loop containing nucleotide triphosphate hydrolases"/>
    <property type="match status" value="1"/>
</dbReference>
<dbReference type="RefSeq" id="WP_079646249.1">
    <property type="nucleotide sequence ID" value="NZ_FUYM01000001.1"/>
</dbReference>
<accession>A0A1T4ZVF8</accession>
<evidence type="ECO:0000256" key="1">
    <source>
        <dbReference type="ARBA" id="ARBA00022741"/>
    </source>
</evidence>
<sequence>MNAPFNAKQQQTRNPFAAFVTDDVSSELLKPLVFELGWAPESVNKGGLRAAIQSLSVSASPTILFVDLSESTDPLGDVNALAEVCEPGTIVISAGTANDVRLYRELLNSGIQDYLLKPFTADQIRDSLAQAQMMLMGPRHGVAAEDSIHIMTAVVGARGGVGASTVASSIAWLMGESGGHTTALLDLDVHFGTGALSLDLEPGRGLTDAIDNPARIDGLFLERALVKANEKLSVLSAEAPINHPIITDGGAYFQLQEEMKGAFECTIVDVPRTMMVQHPHLFHEVQSVVLVVDLTLAATRDTIRILAWLKNNAPQAGVLVVANRVHPSLTEISRKDFENSIEREIDFVLPYDHKQAVNAAKLGKPIAEAGKSSKLGQGLAQIADKLLSLASDDPDRDAKKGKGSLIDELAAIFAPKPKIAKK</sequence>
<dbReference type="GO" id="GO:0009898">
    <property type="term" value="C:cytoplasmic side of plasma membrane"/>
    <property type="evidence" value="ECO:0007669"/>
    <property type="project" value="TreeGrafter"/>
</dbReference>
<dbReference type="InterPro" id="IPR027417">
    <property type="entry name" value="P-loop_NTPase"/>
</dbReference>
<gene>
    <name evidence="3" type="ORF">SAMN06295920_101281</name>
</gene>
<dbReference type="GO" id="GO:0005829">
    <property type="term" value="C:cytosol"/>
    <property type="evidence" value="ECO:0007669"/>
    <property type="project" value="TreeGrafter"/>
</dbReference>
<protein>
    <submittedName>
        <fullName evidence="3">Pilus assembly protein CpaE</fullName>
    </submittedName>
</protein>
<reference evidence="4" key="1">
    <citation type="submission" date="2017-02" db="EMBL/GenBank/DDBJ databases">
        <authorList>
            <person name="Varghese N."/>
            <person name="Submissions S."/>
        </authorList>
    </citation>
    <scope>NUCLEOTIDE SEQUENCE [LARGE SCALE GENOMIC DNA]</scope>
    <source>
        <strain evidence="4">UM2</strain>
    </source>
</reference>
<dbReference type="SUPFAM" id="SSF52172">
    <property type="entry name" value="CheY-like"/>
    <property type="match status" value="1"/>
</dbReference>
<dbReference type="Gene3D" id="3.40.50.2300">
    <property type="match status" value="1"/>
</dbReference>
<dbReference type="InterPro" id="IPR050625">
    <property type="entry name" value="ParA/MinD_ATPase"/>
</dbReference>
<dbReference type="AlphaFoldDB" id="A0A1T4ZVF8"/>
<keyword evidence="2" id="KW-0067">ATP-binding</keyword>
<name>A0A1T4ZVF8_9SPHN</name>
<organism evidence="3 4">
    <name type="scientific">Rhizorhabdus histidinilytica</name>
    <dbReference type="NCBI Taxonomy" id="439228"/>
    <lineage>
        <taxon>Bacteria</taxon>
        <taxon>Pseudomonadati</taxon>
        <taxon>Pseudomonadota</taxon>
        <taxon>Alphaproteobacteria</taxon>
        <taxon>Sphingomonadales</taxon>
        <taxon>Sphingomonadaceae</taxon>
        <taxon>Rhizorhabdus</taxon>
    </lineage>
</organism>
<dbReference type="PANTHER" id="PTHR43384:SF6">
    <property type="entry name" value="SEPTUM SITE-DETERMINING PROTEIN MIND HOMOLOG, CHLOROPLASTIC"/>
    <property type="match status" value="1"/>
</dbReference>
<proteinExistence type="predicted"/>
<keyword evidence="4" id="KW-1185">Reference proteome</keyword>
<dbReference type="Proteomes" id="UP000189818">
    <property type="component" value="Unassembled WGS sequence"/>
</dbReference>
<evidence type="ECO:0000256" key="2">
    <source>
        <dbReference type="ARBA" id="ARBA00022840"/>
    </source>
</evidence>
<evidence type="ECO:0000313" key="4">
    <source>
        <dbReference type="Proteomes" id="UP000189818"/>
    </source>
</evidence>